<dbReference type="InterPro" id="IPR011249">
    <property type="entry name" value="Metalloenz_LuxS/M16"/>
</dbReference>
<proteinExistence type="inferred from homology"/>
<comment type="caution">
    <text evidence="4">The sequence shown here is derived from an EMBL/GenBank/DDBJ whole genome shotgun (WGS) entry which is preliminary data.</text>
</comment>
<gene>
    <name evidence="4" type="ORF">I215_06452</name>
</gene>
<evidence type="ECO:0000313" key="4">
    <source>
        <dbReference type="EMBL" id="EKF55579.1"/>
    </source>
</evidence>
<name>K2PVP4_9FLAO</name>
<dbReference type="InterPro" id="IPR011765">
    <property type="entry name" value="Pept_M16_N"/>
</dbReference>
<dbReference type="PANTHER" id="PTHR11851:SF49">
    <property type="entry name" value="MITOCHONDRIAL-PROCESSING PEPTIDASE SUBUNIT ALPHA"/>
    <property type="match status" value="1"/>
</dbReference>
<organism evidence="4 5">
    <name type="scientific">Galbibacter marinus</name>
    <dbReference type="NCBI Taxonomy" id="555500"/>
    <lineage>
        <taxon>Bacteria</taxon>
        <taxon>Pseudomonadati</taxon>
        <taxon>Bacteroidota</taxon>
        <taxon>Flavobacteriia</taxon>
        <taxon>Flavobacteriales</taxon>
        <taxon>Flavobacteriaceae</taxon>
        <taxon>Galbibacter</taxon>
    </lineage>
</organism>
<dbReference type="GO" id="GO:0046872">
    <property type="term" value="F:metal ion binding"/>
    <property type="evidence" value="ECO:0007669"/>
    <property type="project" value="InterPro"/>
</dbReference>
<evidence type="ECO:0000259" key="3">
    <source>
        <dbReference type="Pfam" id="PF05193"/>
    </source>
</evidence>
<dbReference type="PANTHER" id="PTHR11851">
    <property type="entry name" value="METALLOPROTEASE"/>
    <property type="match status" value="1"/>
</dbReference>
<evidence type="ECO:0000256" key="1">
    <source>
        <dbReference type="ARBA" id="ARBA00007261"/>
    </source>
</evidence>
<accession>K2PVP4</accession>
<dbReference type="SUPFAM" id="SSF63411">
    <property type="entry name" value="LuxS/MPP-like metallohydrolase"/>
    <property type="match status" value="4"/>
</dbReference>
<dbReference type="InterPro" id="IPR050361">
    <property type="entry name" value="MPP/UQCRC_Complex"/>
</dbReference>
<dbReference type="STRING" id="555500.I215_06452"/>
<feature type="domain" description="Peptidase M16 C-terminal" evidence="3">
    <location>
        <begin position="203"/>
        <end position="388"/>
    </location>
</feature>
<dbReference type="Pfam" id="PF00675">
    <property type="entry name" value="Peptidase_M16"/>
    <property type="match status" value="1"/>
</dbReference>
<comment type="similarity">
    <text evidence="1">Belongs to the peptidase M16 family.</text>
</comment>
<dbReference type="OrthoDB" id="9811314at2"/>
<dbReference type="Proteomes" id="UP000007364">
    <property type="component" value="Unassembled WGS sequence"/>
</dbReference>
<reference evidence="4 5" key="1">
    <citation type="journal article" date="2012" name="J. Bacteriol.">
        <title>Genome Sequence of Galbibacter marinum Type Strain ck-I2-15.</title>
        <authorList>
            <person name="Lai Q."/>
            <person name="Li C."/>
            <person name="Shao Z."/>
        </authorList>
    </citation>
    <scope>NUCLEOTIDE SEQUENCE [LARGE SCALE GENOMIC DNA]</scope>
    <source>
        <strain evidence="5">ck-I2-15</strain>
    </source>
</reference>
<dbReference type="InterPro" id="IPR007863">
    <property type="entry name" value="Peptidase_M16_C"/>
</dbReference>
<evidence type="ECO:0000313" key="5">
    <source>
        <dbReference type="Proteomes" id="UP000007364"/>
    </source>
</evidence>
<dbReference type="Gene3D" id="3.30.830.10">
    <property type="entry name" value="Metalloenzyme, LuxS/M16 peptidase-like"/>
    <property type="match status" value="4"/>
</dbReference>
<dbReference type="Pfam" id="PF05193">
    <property type="entry name" value="Peptidase_M16_C"/>
    <property type="match status" value="2"/>
</dbReference>
<feature type="domain" description="Peptidase M16 C-terminal" evidence="3">
    <location>
        <begin position="702"/>
        <end position="873"/>
    </location>
</feature>
<keyword evidence="5" id="KW-1185">Reference proteome</keyword>
<dbReference type="RefSeq" id="WP_008991160.1">
    <property type="nucleotide sequence ID" value="NZ_AMSG01000006.1"/>
</dbReference>
<protein>
    <submittedName>
        <fullName evidence="4">Peptidase M16</fullName>
    </submittedName>
</protein>
<dbReference type="AlphaFoldDB" id="K2PVP4"/>
<dbReference type="EMBL" id="AMSG01000006">
    <property type="protein sequence ID" value="EKF55579.1"/>
    <property type="molecule type" value="Genomic_DNA"/>
</dbReference>
<feature type="domain" description="Peptidase M16 N-terminal" evidence="2">
    <location>
        <begin position="61"/>
        <end position="164"/>
    </location>
</feature>
<evidence type="ECO:0000259" key="2">
    <source>
        <dbReference type="Pfam" id="PF00675"/>
    </source>
</evidence>
<dbReference type="eggNOG" id="COG0612">
    <property type="taxonomic scope" value="Bacteria"/>
</dbReference>
<sequence length="952" mass="110883">MKNKFIKKEVLSFLLTFFLGGMFMVHSSGSQDTIPLDRSIRHGKLLNGLEYYIKPIKDGSSQLDVRLLIKAGSALENEYESAHFMEHIAFKSGKHMTIEKAQDLGFKIGQINGSASFDFTQYFFESVGTKEQREIAFQLCQDIIWNLEFKDEYINSERGVIINEKAQRGGYLANSLISDFESVMIGRGATPPIDFIKHIEHFKKKTLKRFYKDWYRTDLMAIVVIGDIKDVDLIENEIKEKFSKTKPNKNLQSPINNYEEYRNSFPQFISEEHPFLKKNSKDDAVYMRLYMRQKIQEEVYGLNVLKNDQKRQLFMNILREMLITKQQQQYATSFYVLPAFIKPFSLGIALQIRIEDGSEKEVISESIQLLKQLKSKGFSKREFMEGKKKQLRSLNKKDTTGIHYWRNNIRDHFIYRKALPSNKKAILTKLIRELTLTEFNKFIKQYIKTNPNDIDIIILSPPNHHALSYTEKEIRRWIKDANNSPVSEFKELRIPEVLLSPSTIRNLKPSKIQEKVVSIPGAKEYQLDNGVRIVLKPFDSLSSISNKLRDNISFHGFTSKGVSCFPKKDYYSALNSTEIIRNSGVNGMNRFELEKYFRDKDLNLRISPYINYNEAGIKGNVKLKDLTTALQLMYLYFTAPNKNSLAFKDWKIKSSSSLVMKTINEDAFRSKIRDIIGDGTLFPNNHNSLESVNRTDMEQAFDIYQNVFGNAEDFTFVFTGDFKKDKILALTRKYLGNLPTNKKEKCKTINKPTSVDLPASYSLTIPSIEFMQQIKGRLVYLSPLDNKNLNWKEEIKLKLLQQMMSTLMMQKIRYKSKAEQQTYFIGVYANSDKSRLFNEIFIEFSSRPKDTDQIIQQVKEFVESFKNNVVDVEFLEQFINEKLQSMKAEKISGRQVSGKIHDYYKSGYPWRSVKQEVEYIKSLTPSDILNTAQQLFNRDPFEFKMLNKKSQQ</sequence>